<dbReference type="EMBL" id="CP036401">
    <property type="protein sequence ID" value="QBH99664.1"/>
    <property type="molecule type" value="Genomic_DNA"/>
</dbReference>
<feature type="signal peptide" evidence="2">
    <location>
        <begin position="1"/>
        <end position="32"/>
    </location>
</feature>
<dbReference type="Proteomes" id="UP000292307">
    <property type="component" value="Chromosome"/>
</dbReference>
<dbReference type="InterPro" id="IPR008929">
    <property type="entry name" value="Chondroitin_lyas"/>
</dbReference>
<evidence type="ECO:0000313" key="4">
    <source>
        <dbReference type="EMBL" id="QBH99664.1"/>
    </source>
</evidence>
<dbReference type="Pfam" id="PF07940">
    <property type="entry name" value="Hepar_II_III_C"/>
    <property type="match status" value="1"/>
</dbReference>
<evidence type="ECO:0000259" key="3">
    <source>
        <dbReference type="Pfam" id="PF07940"/>
    </source>
</evidence>
<sequence length="1027" mass="110667">MATHFQGAPMRLPLCRTLTAAVCLAFGSTALALPGTIKTERPRLYATKGDLELLASRLPAGPLPPKKGTLRFKIKPALKAAGDPVDGVLFGSGGPGDTLRVRHLDSSDAAAGQREVVLQVSFSKAGSTSYYAHTAIRLQPDVEATVAISYDTVLKKVTITSSGTVNPIGYNHGAFNWIPGNQDFLATARKGDVVTAMTMTDDATGQVAWSRPVVDYELGRGRTALLEYATGMATTIANCAVTPNPPVNAESICDVATAGRNKILDTARTLALASRLKTDPAYATAANRYVDMILAIKDHQPWGLAAGTEWSMNARIGALGVLYDWFYNELGEAKRTAMRAAIVQTIRTDIPPWSGPGPAPSGYPNASFDLIGMICGTAVGVTTAGTALDCKGTPDVARFYITGHHFSAQTGTALGLLAIAQDSATKDNLNVLPMIDRIYTHLTAGVIPAREYISGDGGHHALFAYGGAGEMIERMVMWQRAIAPAPGQQIAQAQFTDKVIRPYIYGLRKDGAFPASGDNYEFNPGERALGYMAVAAATRGDAVASAFYQQQVKPRRGGSDLVWDALMFPGKHATPAATNTWPLSARYQVAGNVLMRDSWDYANATLLDFKSTSFISENHHHLDQNSFSVFRHAPLLLDTGAYDAYNSTHWENYYRRTIAHNTVVVFDPKETFYRGPTLLSNDGGQWIKPGVQHYPTLPEIRKGGTNHLDGITHYHEDKDGRYAFVTGNASKAYSAKLDQNEGFLRSIVYLRPENPGDRTSIVVFDRIRTAGTLAATSLLHTAAMPETAAIKGIGRADPGRIALAPTADNQPLLVRNGQGMMTVEPLLPRNARITLAGGLNGDECPQVMQDEAQTEVPKDCRFTARYGTENDGYTWTNFGPNTKIDKKNRSDFGEWRIEIAAVPAGQPAPSSHQYFLNVLHVEDNDPFADPAANTSKLLDSSDNSAAAAEVSPGTLVVFAKSALPPDSLRWKAPQGWKGSVLVAGLKANHAYLRRYDTSKQEFVLTVLGAGTMPGSTNSQGLLEFTLP</sequence>
<evidence type="ECO:0000256" key="1">
    <source>
        <dbReference type="ARBA" id="ARBA00004196"/>
    </source>
</evidence>
<keyword evidence="5" id="KW-1185">Reference proteome</keyword>
<protein>
    <recommendedName>
        <fullName evidence="3">Heparinase II/III-like C-terminal domain-containing protein</fullName>
    </recommendedName>
</protein>
<proteinExistence type="predicted"/>
<accession>A0ABX5RM54</accession>
<organism evidence="4 5">
    <name type="scientific">Pseudoduganella albidiflava</name>
    <dbReference type="NCBI Taxonomy" id="321983"/>
    <lineage>
        <taxon>Bacteria</taxon>
        <taxon>Pseudomonadati</taxon>
        <taxon>Pseudomonadota</taxon>
        <taxon>Betaproteobacteria</taxon>
        <taxon>Burkholderiales</taxon>
        <taxon>Oxalobacteraceae</taxon>
        <taxon>Telluria group</taxon>
        <taxon>Pseudoduganella</taxon>
    </lineage>
</organism>
<gene>
    <name evidence="4" type="ORF">EYF70_01515</name>
</gene>
<name>A0ABX5RM54_9BURK</name>
<comment type="subcellular location">
    <subcellularLocation>
        <location evidence="1">Cell envelope</location>
    </subcellularLocation>
</comment>
<evidence type="ECO:0000256" key="2">
    <source>
        <dbReference type="SAM" id="SignalP"/>
    </source>
</evidence>
<feature type="chain" id="PRO_5046286276" description="Heparinase II/III-like C-terminal domain-containing protein" evidence="2">
    <location>
        <begin position="33"/>
        <end position="1027"/>
    </location>
</feature>
<dbReference type="Gene3D" id="1.50.10.100">
    <property type="entry name" value="Chondroitin AC/alginate lyase"/>
    <property type="match status" value="1"/>
</dbReference>
<dbReference type="InterPro" id="IPR012480">
    <property type="entry name" value="Hepar_II_III_C"/>
</dbReference>
<dbReference type="Gene3D" id="2.70.98.70">
    <property type="match status" value="1"/>
</dbReference>
<evidence type="ECO:0000313" key="5">
    <source>
        <dbReference type="Proteomes" id="UP000292307"/>
    </source>
</evidence>
<feature type="domain" description="Heparinase II/III-like C-terminal" evidence="3">
    <location>
        <begin position="603"/>
        <end position="786"/>
    </location>
</feature>
<reference evidence="4 5" key="1">
    <citation type="submission" date="2019-02" db="EMBL/GenBank/DDBJ databases">
        <title>Draft Genome Sequences of Six Type Strains of the Genus Massilia.</title>
        <authorList>
            <person name="Miess H."/>
            <person name="Frediansyhah A."/>
            <person name="Gross H."/>
        </authorList>
    </citation>
    <scope>NUCLEOTIDE SEQUENCE [LARGE SCALE GENOMIC DNA]</scope>
    <source>
        <strain evidence="4 5">DSM 17472</strain>
    </source>
</reference>
<keyword evidence="2" id="KW-0732">Signal</keyword>